<proteinExistence type="predicted"/>
<organism evidence="1 2">
    <name type="scientific">Cotesia glomerata</name>
    <name type="common">Lepidopteran parasitic wasp</name>
    <name type="synonym">Apanteles glomeratus</name>
    <dbReference type="NCBI Taxonomy" id="32391"/>
    <lineage>
        <taxon>Eukaryota</taxon>
        <taxon>Metazoa</taxon>
        <taxon>Ecdysozoa</taxon>
        <taxon>Arthropoda</taxon>
        <taxon>Hexapoda</taxon>
        <taxon>Insecta</taxon>
        <taxon>Pterygota</taxon>
        <taxon>Neoptera</taxon>
        <taxon>Endopterygota</taxon>
        <taxon>Hymenoptera</taxon>
        <taxon>Apocrita</taxon>
        <taxon>Ichneumonoidea</taxon>
        <taxon>Braconidae</taxon>
        <taxon>Microgastrinae</taxon>
        <taxon>Cotesia</taxon>
    </lineage>
</organism>
<reference evidence="1 2" key="1">
    <citation type="journal article" date="2021" name="J. Hered.">
        <title>A chromosome-level genome assembly of the parasitoid wasp, Cotesia glomerata (Hymenoptera: Braconidae).</title>
        <authorList>
            <person name="Pinto B.J."/>
            <person name="Weis J.J."/>
            <person name="Gamble T."/>
            <person name="Ode P.J."/>
            <person name="Paul R."/>
            <person name="Zaspel J.M."/>
        </authorList>
    </citation>
    <scope>NUCLEOTIDE SEQUENCE [LARGE SCALE GENOMIC DNA]</scope>
    <source>
        <strain evidence="1">CgM1</strain>
    </source>
</reference>
<gene>
    <name evidence="1" type="ORF">KQX54_021062</name>
</gene>
<name>A0AAV7J9M3_COTGL</name>
<dbReference type="EMBL" id="JAHXZJ010000001">
    <property type="protein sequence ID" value="KAH0568491.1"/>
    <property type="molecule type" value="Genomic_DNA"/>
</dbReference>
<comment type="caution">
    <text evidence="1">The sequence shown here is derived from an EMBL/GenBank/DDBJ whole genome shotgun (WGS) entry which is preliminary data.</text>
</comment>
<protein>
    <submittedName>
        <fullName evidence="1">Uncharacterized protein</fullName>
    </submittedName>
</protein>
<sequence length="122" mass="13851">MTRVSEKFALLLVRKKAFLCLGSSNATIEPCCVHVGWEIQPAHWTVEIPLAMLDRTTEVKLPVATIQWHCSHARDTMTKLGTSAIAISSNESLSKQYQDTQIQDLRSEIVDIFIFLIYIECR</sequence>
<accession>A0AAV7J9M3</accession>
<keyword evidence="2" id="KW-1185">Reference proteome</keyword>
<dbReference type="Proteomes" id="UP000826195">
    <property type="component" value="Unassembled WGS sequence"/>
</dbReference>
<evidence type="ECO:0000313" key="1">
    <source>
        <dbReference type="EMBL" id="KAH0568491.1"/>
    </source>
</evidence>
<dbReference type="AlphaFoldDB" id="A0AAV7J9M3"/>
<evidence type="ECO:0000313" key="2">
    <source>
        <dbReference type="Proteomes" id="UP000826195"/>
    </source>
</evidence>